<dbReference type="PANTHER" id="PTHR32329:SF8">
    <property type="entry name" value="ACTIVATOR OF (R)-2-HYDROXYGLUTARYL-COA DEHYDRATASE"/>
    <property type="match status" value="1"/>
</dbReference>
<dbReference type="Gene3D" id="3.30.420.40">
    <property type="match status" value="2"/>
</dbReference>
<reference evidence="7" key="1">
    <citation type="journal article" date="2023" name="Int. J. Syst. Evol. Microbiol.">
        <title>Mesoterricola silvestris gen. nov., sp. nov., Mesoterricola sediminis sp. nov., Geothrix oryzae sp. nov., Geothrix edaphica sp. nov., Geothrix rubra sp. nov., and Geothrix limicola sp. nov., six novel members of Acidobacteriota isolated from soils.</title>
        <authorList>
            <person name="Itoh H."/>
            <person name="Sugisawa Y."/>
            <person name="Mise K."/>
            <person name="Xu Z."/>
            <person name="Kuniyasu M."/>
            <person name="Ushijima N."/>
            <person name="Kawano K."/>
            <person name="Kobayashi E."/>
            <person name="Shiratori Y."/>
            <person name="Masuda Y."/>
            <person name="Senoo K."/>
        </authorList>
    </citation>
    <scope>NUCLEOTIDE SEQUENCE [LARGE SCALE GENOMIC DNA]</scope>
    <source>
        <strain evidence="7">W79</strain>
    </source>
</reference>
<keyword evidence="2" id="KW-0479">Metal-binding</keyword>
<protein>
    <submittedName>
        <fullName evidence="6">3-hydroxyacyl-ACP dehydratase</fullName>
    </submittedName>
</protein>
<dbReference type="Proteomes" id="UP001238179">
    <property type="component" value="Chromosome"/>
</dbReference>
<comment type="cofactor">
    <cofactor evidence="1">
        <name>[4Fe-4S] cluster</name>
        <dbReference type="ChEBI" id="CHEBI:49883"/>
    </cofactor>
</comment>
<keyword evidence="7" id="KW-1185">Reference proteome</keyword>
<keyword evidence="3" id="KW-0408">Iron</keyword>
<proteinExistence type="predicted"/>
<evidence type="ECO:0000313" key="6">
    <source>
        <dbReference type="EMBL" id="BDU71603.1"/>
    </source>
</evidence>
<name>A0AA48KAL1_9BACT</name>
<accession>A0AA48KAL1</accession>
<dbReference type="GO" id="GO:0051536">
    <property type="term" value="F:iron-sulfur cluster binding"/>
    <property type="evidence" value="ECO:0007669"/>
    <property type="project" value="UniProtKB-KW"/>
</dbReference>
<organism evidence="6 7">
    <name type="scientific">Mesoterricola silvestris</name>
    <dbReference type="NCBI Taxonomy" id="2927979"/>
    <lineage>
        <taxon>Bacteria</taxon>
        <taxon>Pseudomonadati</taxon>
        <taxon>Acidobacteriota</taxon>
        <taxon>Holophagae</taxon>
        <taxon>Holophagales</taxon>
        <taxon>Holophagaceae</taxon>
        <taxon>Mesoterricola</taxon>
    </lineage>
</organism>
<evidence type="ECO:0000256" key="3">
    <source>
        <dbReference type="ARBA" id="ARBA00023004"/>
    </source>
</evidence>
<dbReference type="EMBL" id="AP027080">
    <property type="protein sequence ID" value="BDU71603.1"/>
    <property type="molecule type" value="Genomic_DNA"/>
</dbReference>
<evidence type="ECO:0000256" key="2">
    <source>
        <dbReference type="ARBA" id="ARBA00022723"/>
    </source>
</evidence>
<dbReference type="KEGG" id="msil:METEAL_07770"/>
<dbReference type="InterPro" id="IPR008275">
    <property type="entry name" value="CoA_E_activase_dom"/>
</dbReference>
<evidence type="ECO:0000313" key="7">
    <source>
        <dbReference type="Proteomes" id="UP001238179"/>
    </source>
</evidence>
<dbReference type="AlphaFoldDB" id="A0AA48KAL1"/>
<dbReference type="PANTHER" id="PTHR32329">
    <property type="entry name" value="BIFUNCTIONAL PROTEIN [INCLUDES 2-HYDROXYACYL-COA DEHYDRATASE (N-TER) AND ITS ACTIVATOR DOMAIN (C_TERM)-RELATED"/>
    <property type="match status" value="1"/>
</dbReference>
<dbReference type="NCBIfam" id="TIGR00241">
    <property type="entry name" value="CoA_E_activ"/>
    <property type="match status" value="1"/>
</dbReference>
<dbReference type="Pfam" id="PF01869">
    <property type="entry name" value="BcrAD_BadFG"/>
    <property type="match status" value="1"/>
</dbReference>
<gene>
    <name evidence="6" type="ORF">METEAL_07770</name>
</gene>
<dbReference type="InterPro" id="IPR043129">
    <property type="entry name" value="ATPase_NBD"/>
</dbReference>
<keyword evidence="4" id="KW-0411">Iron-sulfur</keyword>
<dbReference type="InterPro" id="IPR002731">
    <property type="entry name" value="ATPase_BadF"/>
</dbReference>
<dbReference type="RefSeq" id="WP_316414495.1">
    <property type="nucleotide sequence ID" value="NZ_AP027080.1"/>
</dbReference>
<dbReference type="InterPro" id="IPR051805">
    <property type="entry name" value="Dehydratase_Activator_Redct"/>
</dbReference>
<evidence type="ECO:0000256" key="4">
    <source>
        <dbReference type="ARBA" id="ARBA00023014"/>
    </source>
</evidence>
<dbReference type="SUPFAM" id="SSF53067">
    <property type="entry name" value="Actin-like ATPase domain"/>
    <property type="match status" value="1"/>
</dbReference>
<evidence type="ECO:0000256" key="1">
    <source>
        <dbReference type="ARBA" id="ARBA00001966"/>
    </source>
</evidence>
<feature type="domain" description="ATPase BadF/BadG/BcrA/BcrD type" evidence="5">
    <location>
        <begin position="5"/>
        <end position="248"/>
    </location>
</feature>
<dbReference type="GO" id="GO:0046872">
    <property type="term" value="F:metal ion binding"/>
    <property type="evidence" value="ECO:0007669"/>
    <property type="project" value="UniProtKB-KW"/>
</dbReference>
<sequence>MRAAGLDLGSTTVKLVVVEAGAVVRAEVADATAEPRRAAEDLLRSLPPGCQVLATGYGRDLLEVAFGLPGVSEIKAHATGAGFLVPGCSAVIDVGGQDVKVIKLDGAGRVQKFEMNDRCAAGTGRFLEVMARRLGYRLEAFPEAAAAGTESVTIHSMCTVFAESEVVGLLNRGVAREDLGRALHLSVARRIASMFGRTGCDPEGLTLCTGGGGGNAFLVACLGDLIGGRVRTHPRAQVAGALGCALLAAQGQGALPV</sequence>
<evidence type="ECO:0000259" key="5">
    <source>
        <dbReference type="Pfam" id="PF01869"/>
    </source>
</evidence>